<evidence type="ECO:0000256" key="3">
    <source>
        <dbReference type="ARBA" id="ARBA00065890"/>
    </source>
</evidence>
<evidence type="ECO:0000256" key="2">
    <source>
        <dbReference type="ARBA" id="ARBA00022490"/>
    </source>
</evidence>
<dbReference type="Pfam" id="PF00536">
    <property type="entry name" value="SAM_1"/>
    <property type="match status" value="1"/>
</dbReference>
<accession>A0A8D8PI83</accession>
<dbReference type="FunFam" id="1.10.150.50:FF:000055">
    <property type="entry name" value="Sterile alpha motif domain containing 5"/>
    <property type="match status" value="1"/>
</dbReference>
<dbReference type="Pfam" id="PF26285">
    <property type="entry name" value="SASH1_Homeodomain"/>
    <property type="match status" value="1"/>
</dbReference>
<feature type="region of interest" description="Disordered" evidence="5">
    <location>
        <begin position="165"/>
        <end position="198"/>
    </location>
</feature>
<evidence type="ECO:0000256" key="4">
    <source>
        <dbReference type="ARBA" id="ARBA00073398"/>
    </source>
</evidence>
<name>A0A8D8PI83_CULPI</name>
<evidence type="ECO:0000256" key="1">
    <source>
        <dbReference type="ARBA" id="ARBA00004496"/>
    </source>
</evidence>
<dbReference type="PROSITE" id="PS50105">
    <property type="entry name" value="SAM_DOMAIN"/>
    <property type="match status" value="1"/>
</dbReference>
<dbReference type="SMART" id="SM00454">
    <property type="entry name" value="SAM"/>
    <property type="match status" value="1"/>
</dbReference>
<evidence type="ECO:0000313" key="7">
    <source>
        <dbReference type="EMBL" id="CAG6602931.1"/>
    </source>
</evidence>
<sequence length="423" mass="46016">MAVSNIVCEWLRALGLGQYAESFLDNGYDDLEICKQVGDPDLDAIGVQNAQHRSKLLKSVRLLREKGAASVYFQLNDPKSLLADNSLDSLERDPSPLMLSEVEALLQEQLKADGVCLTAHPYSTPDGSRGHLEGLASVYCEMLMAPFGEVLAALEEARLRAWSERSPHSSSGGSGVHRAGHRGNSCHGGLPNSHSQPIYVPGKYSPSSCLSDKEEDEIYGFGYGVFAPRVARTTLQHQQQQQQLAQSQQSQSQQQSQNSTSSSTSTNTTNTTNVPANSAGAQQSCLSPRSAYFYEFPPTDGRETSKKRTTLARLLRGLKTVNRRDRSNQNNGGSGANAGGGVGGGPGTATQARPQNERLRHFQMNGGAGGPQPSFEETIQRLKIQEALRKKEKFQREHEEVSGLVAVVFFSRLCVRISVFVCM</sequence>
<evidence type="ECO:0000259" key="6">
    <source>
        <dbReference type="PROSITE" id="PS50105"/>
    </source>
</evidence>
<dbReference type="AlphaFoldDB" id="A0A8D8PI83"/>
<reference evidence="7" key="1">
    <citation type="submission" date="2021-05" db="EMBL/GenBank/DDBJ databases">
        <authorList>
            <person name="Alioto T."/>
            <person name="Alioto T."/>
            <person name="Gomez Garrido J."/>
        </authorList>
    </citation>
    <scope>NUCLEOTIDE SEQUENCE</scope>
</reference>
<dbReference type="CDD" id="cd09527">
    <property type="entry name" value="SAM_Samd5"/>
    <property type="match status" value="1"/>
</dbReference>
<feature type="region of interest" description="Disordered" evidence="5">
    <location>
        <begin position="237"/>
        <end position="284"/>
    </location>
</feature>
<evidence type="ECO:0000256" key="5">
    <source>
        <dbReference type="SAM" id="MobiDB-lite"/>
    </source>
</evidence>
<feature type="region of interest" description="Disordered" evidence="5">
    <location>
        <begin position="317"/>
        <end position="352"/>
    </location>
</feature>
<dbReference type="EMBL" id="HBUE01350624">
    <property type="protein sequence ID" value="CAG6602931.1"/>
    <property type="molecule type" value="Transcribed_RNA"/>
</dbReference>
<dbReference type="PANTHER" id="PTHR12301:SF8">
    <property type="entry name" value="STERILE ALPHA MOTIF DOMAIN-CONTAINING PROTEIN 5"/>
    <property type="match status" value="1"/>
</dbReference>
<dbReference type="SUPFAM" id="SSF47769">
    <property type="entry name" value="SAM/Pointed domain"/>
    <property type="match status" value="1"/>
</dbReference>
<dbReference type="InterPro" id="IPR051725">
    <property type="entry name" value="SAM-SH3_domain_protein"/>
</dbReference>
<dbReference type="PANTHER" id="PTHR12301">
    <property type="entry name" value="SAM-DOMAIN, SH3 AND NUCLEAR LOCALIZATION SIGNALS PROTEIN RELATED"/>
    <property type="match status" value="1"/>
</dbReference>
<dbReference type="InterPro" id="IPR058666">
    <property type="entry name" value="SASH1/NUB1_homeodomain"/>
</dbReference>
<dbReference type="GO" id="GO:0005737">
    <property type="term" value="C:cytoplasm"/>
    <property type="evidence" value="ECO:0007669"/>
    <property type="project" value="UniProtKB-SubCell"/>
</dbReference>
<dbReference type="InterPro" id="IPR001660">
    <property type="entry name" value="SAM"/>
</dbReference>
<protein>
    <recommendedName>
        <fullName evidence="4">Sterile alpha motif domain-containing protein 5</fullName>
    </recommendedName>
</protein>
<dbReference type="InterPro" id="IPR013761">
    <property type="entry name" value="SAM/pointed_sf"/>
</dbReference>
<comment type="subcellular location">
    <subcellularLocation>
        <location evidence="1">Cytoplasm</location>
    </subcellularLocation>
</comment>
<feature type="compositionally biased region" description="Gly residues" evidence="5">
    <location>
        <begin position="332"/>
        <end position="347"/>
    </location>
</feature>
<organism evidence="7">
    <name type="scientific">Culex pipiens</name>
    <name type="common">House mosquito</name>
    <dbReference type="NCBI Taxonomy" id="7175"/>
    <lineage>
        <taxon>Eukaryota</taxon>
        <taxon>Metazoa</taxon>
        <taxon>Ecdysozoa</taxon>
        <taxon>Arthropoda</taxon>
        <taxon>Hexapoda</taxon>
        <taxon>Insecta</taxon>
        <taxon>Pterygota</taxon>
        <taxon>Neoptera</taxon>
        <taxon>Endopterygota</taxon>
        <taxon>Diptera</taxon>
        <taxon>Nematocera</taxon>
        <taxon>Culicoidea</taxon>
        <taxon>Culicidae</taxon>
        <taxon>Culicinae</taxon>
        <taxon>Culicini</taxon>
        <taxon>Culex</taxon>
        <taxon>Culex</taxon>
    </lineage>
</organism>
<keyword evidence="2" id="KW-0963">Cytoplasm</keyword>
<dbReference type="EMBL" id="HBUE01243530">
    <property type="protein sequence ID" value="CAG6550637.1"/>
    <property type="molecule type" value="Transcribed_RNA"/>
</dbReference>
<feature type="domain" description="SAM" evidence="6">
    <location>
        <begin position="7"/>
        <end position="66"/>
    </location>
</feature>
<dbReference type="Gene3D" id="1.10.150.50">
    <property type="entry name" value="Transcription Factor, Ets-1"/>
    <property type="match status" value="1"/>
</dbReference>
<comment type="subunit">
    <text evidence="3">Interacts promiscuously (via SAM domain) with EPHA5, EPHA6, EPHA7, EPHA8, EPHB1, EPHB2, EPHB3 and EPHB4 (via SAM domain) (in vitro).</text>
</comment>
<proteinExistence type="predicted"/>
<feature type="compositionally biased region" description="Polar residues" evidence="5">
    <location>
        <begin position="274"/>
        <end position="284"/>
    </location>
</feature>
<feature type="compositionally biased region" description="Low complexity" evidence="5">
    <location>
        <begin position="237"/>
        <end position="273"/>
    </location>
</feature>